<sequence>MYVRKKISSLTTRVRIAIYCKKDIFLRASVFLTQRLMLRSLLLAPGRNYQVHINNFLLYQRLHITAKTISRLETQAEVLTAIIY</sequence>
<gene>
    <name evidence="1" type="ORF">PUN28_015616</name>
</gene>
<dbReference type="AlphaFoldDB" id="A0AAW2EVQ3"/>
<reference evidence="1 2" key="1">
    <citation type="submission" date="2023-03" db="EMBL/GenBank/DDBJ databases">
        <title>High recombination rates correlate with genetic variation in Cardiocondyla obscurior ants.</title>
        <authorList>
            <person name="Errbii M."/>
        </authorList>
    </citation>
    <scope>NUCLEOTIDE SEQUENCE [LARGE SCALE GENOMIC DNA]</scope>
    <source>
        <strain evidence="1">Alpha-2009</strain>
        <tissue evidence="1">Whole body</tissue>
    </source>
</reference>
<dbReference type="Proteomes" id="UP001430953">
    <property type="component" value="Unassembled WGS sequence"/>
</dbReference>
<proteinExistence type="predicted"/>
<name>A0AAW2EVQ3_9HYME</name>
<evidence type="ECO:0000313" key="2">
    <source>
        <dbReference type="Proteomes" id="UP001430953"/>
    </source>
</evidence>
<accession>A0AAW2EVQ3</accession>
<comment type="caution">
    <text evidence="1">The sequence shown here is derived from an EMBL/GenBank/DDBJ whole genome shotgun (WGS) entry which is preliminary data.</text>
</comment>
<dbReference type="EMBL" id="JADYXP020000017">
    <property type="protein sequence ID" value="KAL0107207.1"/>
    <property type="molecule type" value="Genomic_DNA"/>
</dbReference>
<organism evidence="1 2">
    <name type="scientific">Cardiocondyla obscurior</name>
    <dbReference type="NCBI Taxonomy" id="286306"/>
    <lineage>
        <taxon>Eukaryota</taxon>
        <taxon>Metazoa</taxon>
        <taxon>Ecdysozoa</taxon>
        <taxon>Arthropoda</taxon>
        <taxon>Hexapoda</taxon>
        <taxon>Insecta</taxon>
        <taxon>Pterygota</taxon>
        <taxon>Neoptera</taxon>
        <taxon>Endopterygota</taxon>
        <taxon>Hymenoptera</taxon>
        <taxon>Apocrita</taxon>
        <taxon>Aculeata</taxon>
        <taxon>Formicoidea</taxon>
        <taxon>Formicidae</taxon>
        <taxon>Myrmicinae</taxon>
        <taxon>Cardiocondyla</taxon>
    </lineage>
</organism>
<protein>
    <submittedName>
        <fullName evidence="1">Uncharacterized protein</fullName>
    </submittedName>
</protein>
<keyword evidence="2" id="KW-1185">Reference proteome</keyword>
<evidence type="ECO:0000313" key="1">
    <source>
        <dbReference type="EMBL" id="KAL0107207.1"/>
    </source>
</evidence>